<keyword evidence="1" id="KW-0472">Membrane</keyword>
<dbReference type="AlphaFoldDB" id="A0A495K9Q9"/>
<proteinExistence type="predicted"/>
<feature type="transmembrane region" description="Helical" evidence="1">
    <location>
        <begin position="48"/>
        <end position="69"/>
    </location>
</feature>
<keyword evidence="1" id="KW-0812">Transmembrane</keyword>
<keyword evidence="1" id="KW-1133">Transmembrane helix</keyword>
<dbReference type="RefSeq" id="WP_030167137.1">
    <property type="nucleotide sequence ID" value="NZ_CBCRXS010000001.1"/>
</dbReference>
<organism evidence="2 3">
    <name type="scientific">Williamsia marianensis</name>
    <dbReference type="NCBI Taxonomy" id="85044"/>
    <lineage>
        <taxon>Bacteria</taxon>
        <taxon>Bacillati</taxon>
        <taxon>Actinomycetota</taxon>
        <taxon>Actinomycetes</taxon>
        <taxon>Mycobacteriales</taxon>
        <taxon>Nocardiaceae</taxon>
        <taxon>Williamsia</taxon>
    </lineage>
</organism>
<dbReference type="OrthoDB" id="4578698at2"/>
<gene>
    <name evidence="2" type="ORF">DFJ75_4804</name>
</gene>
<reference evidence="2 3" key="1">
    <citation type="submission" date="2018-10" db="EMBL/GenBank/DDBJ databases">
        <title>Sequencing the genomes of 1000 actinobacteria strains.</title>
        <authorList>
            <person name="Klenk H.-P."/>
        </authorList>
    </citation>
    <scope>NUCLEOTIDE SEQUENCE [LARGE SCALE GENOMIC DNA]</scope>
    <source>
        <strain evidence="2 3">DSM 44343</strain>
    </source>
</reference>
<name>A0A495K9Q9_WILMA</name>
<feature type="transmembrane region" description="Helical" evidence="1">
    <location>
        <begin position="12"/>
        <end position="36"/>
    </location>
</feature>
<dbReference type="EMBL" id="RBKV01000001">
    <property type="protein sequence ID" value="RKR97911.1"/>
    <property type="molecule type" value="Genomic_DNA"/>
</dbReference>
<evidence type="ECO:0000256" key="1">
    <source>
        <dbReference type="SAM" id="Phobius"/>
    </source>
</evidence>
<comment type="caution">
    <text evidence="2">The sequence shown here is derived from an EMBL/GenBank/DDBJ whole genome shotgun (WGS) entry which is preliminary data.</text>
</comment>
<evidence type="ECO:0000313" key="2">
    <source>
        <dbReference type="EMBL" id="RKR97911.1"/>
    </source>
</evidence>
<dbReference type="Proteomes" id="UP000274762">
    <property type="component" value="Unassembled WGS sequence"/>
</dbReference>
<sequence length="71" mass="7923">MRSGLRELVWSFGMIVILLVRIVTTLTTALLIIGWVVVAFRSDLLNNWFWPAAVSGILLAGSTFLYNVIRG</sequence>
<evidence type="ECO:0000313" key="3">
    <source>
        <dbReference type="Proteomes" id="UP000274762"/>
    </source>
</evidence>
<accession>A0A495K9Q9</accession>
<protein>
    <submittedName>
        <fullName evidence="2">Uncharacterized protein</fullName>
    </submittedName>
</protein>